<sequence length="81" mass="9748">MEVIEVKNLMEKFIYETINSKEILSFQVAFASYKLVNEQYNNLKDNQELVLEEIDLKIKVITDKIEKNNMKLWKIKKHMIL</sequence>
<evidence type="ECO:0000313" key="1">
    <source>
        <dbReference type="EMBL" id="BET37675.1"/>
    </source>
</evidence>
<proteinExistence type="predicted"/>
<name>A0ABN7BS45_9MOLU</name>
<evidence type="ECO:0000313" key="2">
    <source>
        <dbReference type="Proteomes" id="UP001473424"/>
    </source>
</evidence>
<reference evidence="2" key="1">
    <citation type="journal article" date="2024" name="FEMS Microbiol. Lett.">
        <title>Genomic insights into Spiroplasma endosymbionts that induce male-killing and protective phenotypes in the pea aphid.</title>
        <authorList>
            <person name="Arai H."/>
            <person name="Legeai F."/>
            <person name="Kageyama D."/>
            <person name="Sugio A."/>
            <person name="Simon J.C."/>
        </authorList>
    </citation>
    <scope>NUCLEOTIDE SEQUENCE [LARGE SCALE GENOMIC DNA]</scope>
    <source>
        <strain evidence="2">sAp269</strain>
    </source>
</reference>
<organism evidence="1 2">
    <name type="scientific">Spiroplasma ixodetis</name>
    <dbReference type="NCBI Taxonomy" id="2141"/>
    <lineage>
        <taxon>Bacteria</taxon>
        <taxon>Bacillati</taxon>
        <taxon>Mycoplasmatota</taxon>
        <taxon>Mollicutes</taxon>
        <taxon>Entomoplasmatales</taxon>
        <taxon>Spiroplasmataceae</taxon>
        <taxon>Spiroplasma</taxon>
    </lineage>
</organism>
<keyword evidence="2" id="KW-1185">Reference proteome</keyword>
<accession>A0ABN7BS45</accession>
<dbReference type="EMBL" id="AP028955">
    <property type="protein sequence ID" value="BET37675.1"/>
    <property type="molecule type" value="Genomic_DNA"/>
</dbReference>
<protein>
    <submittedName>
        <fullName evidence="1">Uncharacterized protein</fullName>
    </submittedName>
</protein>
<gene>
    <name evidence="1" type="ORF">SAP269_02640</name>
</gene>
<dbReference type="Proteomes" id="UP001473424">
    <property type="component" value="Chromosome"/>
</dbReference>